<name>A0A2A4MGQ0_9GAMM</name>
<dbReference type="InterPro" id="IPR014710">
    <property type="entry name" value="RmlC-like_jellyroll"/>
</dbReference>
<dbReference type="Gene3D" id="2.60.120.10">
    <property type="entry name" value="Jelly Rolls"/>
    <property type="match status" value="1"/>
</dbReference>
<evidence type="ECO:0008006" key="3">
    <source>
        <dbReference type="Google" id="ProtNLM"/>
    </source>
</evidence>
<reference evidence="2" key="1">
    <citation type="submission" date="2017-08" db="EMBL/GenBank/DDBJ databases">
        <title>A dynamic microbial community with high functional redundancy inhabits the cold, oxic subseafloor aquifer.</title>
        <authorList>
            <person name="Tully B.J."/>
            <person name="Wheat C.G."/>
            <person name="Glazer B.T."/>
            <person name="Huber J.A."/>
        </authorList>
    </citation>
    <scope>NUCLEOTIDE SEQUENCE [LARGE SCALE GENOMIC DNA]</scope>
</reference>
<dbReference type="AlphaFoldDB" id="A0A2A4MGQ0"/>
<dbReference type="SUPFAM" id="SSF51182">
    <property type="entry name" value="RmlC-like cupins"/>
    <property type="match status" value="1"/>
</dbReference>
<dbReference type="Proteomes" id="UP000218172">
    <property type="component" value="Unassembled WGS sequence"/>
</dbReference>
<sequence length="233" mass="25878">MKAFHVLVSKPLLATFTFFTLISSGFFIAVNAQEDQWEGLRVVPLLQEPRHRTVHRDGDIYLLDVQINAGDTSLPHIHESAIMYTFISNGEGPLYGRVSGNTDYVSESLTHRVSNEGPGLFRIIALTNFGPGQAELDQGRPMGLDMEPQLENAWFRSYRLKIESGQFSELLTHTNPAAIVQVSEGVIHVSRSDGITTELDAMGEFAWSPANSAYKLHNASDHAIEVVINEARR</sequence>
<gene>
    <name evidence="1" type="ORF">COC19_08220</name>
</gene>
<dbReference type="EMBL" id="NVQR01000152">
    <property type="protein sequence ID" value="PCH58776.1"/>
    <property type="molecule type" value="Genomic_DNA"/>
</dbReference>
<comment type="caution">
    <text evidence="1">The sequence shown here is derived from an EMBL/GenBank/DDBJ whole genome shotgun (WGS) entry which is preliminary data.</text>
</comment>
<protein>
    <recommendedName>
        <fullName evidence="3">Cupin 2 conserved barrel domain-containing protein</fullName>
    </recommendedName>
</protein>
<accession>A0A2A4MGQ0</accession>
<evidence type="ECO:0000313" key="1">
    <source>
        <dbReference type="EMBL" id="PCH58776.1"/>
    </source>
</evidence>
<dbReference type="InterPro" id="IPR011051">
    <property type="entry name" value="RmlC_Cupin_sf"/>
</dbReference>
<evidence type="ECO:0000313" key="2">
    <source>
        <dbReference type="Proteomes" id="UP000218172"/>
    </source>
</evidence>
<proteinExistence type="predicted"/>
<organism evidence="1 2">
    <name type="scientific">SAR86 cluster bacterium</name>
    <dbReference type="NCBI Taxonomy" id="2030880"/>
    <lineage>
        <taxon>Bacteria</taxon>
        <taxon>Pseudomonadati</taxon>
        <taxon>Pseudomonadota</taxon>
        <taxon>Gammaproteobacteria</taxon>
        <taxon>SAR86 cluster</taxon>
    </lineage>
</organism>